<gene>
    <name evidence="2" type="ORF">HannXRQ_Chr12g0356361</name>
    <name evidence="1" type="ORF">HanXRQr2_Chr12g0523781</name>
</gene>
<dbReference type="InterPro" id="IPR011990">
    <property type="entry name" value="TPR-like_helical_dom_sf"/>
</dbReference>
<name>A0A251T047_HELAN</name>
<reference evidence="1 3" key="1">
    <citation type="journal article" date="2017" name="Nature">
        <title>The sunflower genome provides insights into oil metabolism, flowering and Asterid evolution.</title>
        <authorList>
            <person name="Badouin H."/>
            <person name="Gouzy J."/>
            <person name="Grassa C.J."/>
            <person name="Murat F."/>
            <person name="Staton S.E."/>
            <person name="Cottret L."/>
            <person name="Lelandais-Briere C."/>
            <person name="Owens G.L."/>
            <person name="Carrere S."/>
            <person name="Mayjonade B."/>
            <person name="Legrand L."/>
            <person name="Gill N."/>
            <person name="Kane N.C."/>
            <person name="Bowers J.E."/>
            <person name="Hubner S."/>
            <person name="Bellec A."/>
            <person name="Berard A."/>
            <person name="Berges H."/>
            <person name="Blanchet N."/>
            <person name="Boniface M.C."/>
            <person name="Brunel D."/>
            <person name="Catrice O."/>
            <person name="Chaidir N."/>
            <person name="Claudel C."/>
            <person name="Donnadieu C."/>
            <person name="Faraut T."/>
            <person name="Fievet G."/>
            <person name="Helmstetter N."/>
            <person name="King M."/>
            <person name="Knapp S.J."/>
            <person name="Lai Z."/>
            <person name="Le Paslier M.C."/>
            <person name="Lippi Y."/>
            <person name="Lorenzon L."/>
            <person name="Mandel J.R."/>
            <person name="Marage G."/>
            <person name="Marchand G."/>
            <person name="Marquand E."/>
            <person name="Bret-Mestries E."/>
            <person name="Morien E."/>
            <person name="Nambeesan S."/>
            <person name="Nguyen T."/>
            <person name="Pegot-Espagnet P."/>
            <person name="Pouilly N."/>
            <person name="Raftis F."/>
            <person name="Sallet E."/>
            <person name="Schiex T."/>
            <person name="Thomas J."/>
            <person name="Vandecasteele C."/>
            <person name="Vares D."/>
            <person name="Vear F."/>
            <person name="Vautrin S."/>
            <person name="Crespi M."/>
            <person name="Mangin B."/>
            <person name="Burke J.M."/>
            <person name="Salse J."/>
            <person name="Munos S."/>
            <person name="Vincourt P."/>
            <person name="Rieseberg L.H."/>
            <person name="Langlade N.B."/>
        </authorList>
    </citation>
    <scope>NUCLEOTIDE SEQUENCE [LARGE SCALE GENOMIC DNA]</scope>
    <source>
        <strain evidence="3">cv. SF193</strain>
        <tissue evidence="1">Leaves</tissue>
    </source>
</reference>
<proteinExistence type="predicted"/>
<evidence type="ECO:0000313" key="2">
    <source>
        <dbReference type="EMBL" id="OTG03896.1"/>
    </source>
</evidence>
<reference evidence="1" key="3">
    <citation type="submission" date="2020-06" db="EMBL/GenBank/DDBJ databases">
        <title>Helianthus annuus Genome sequencing and assembly Release 2.</title>
        <authorList>
            <person name="Gouzy J."/>
            <person name="Langlade N."/>
            <person name="Munos S."/>
        </authorList>
    </citation>
    <scope>NUCLEOTIDE SEQUENCE</scope>
    <source>
        <tissue evidence="1">Leaves</tissue>
    </source>
</reference>
<accession>A0A251T047</accession>
<evidence type="ECO:0000313" key="3">
    <source>
        <dbReference type="Proteomes" id="UP000215914"/>
    </source>
</evidence>
<dbReference type="Gene3D" id="1.25.40.10">
    <property type="entry name" value="Tetratricopeptide repeat domain"/>
    <property type="match status" value="1"/>
</dbReference>
<dbReference type="Gramene" id="mRNA:HanXRQr2_Chr12g0523781">
    <property type="protein sequence ID" value="CDS:HanXRQr2_Chr12g0523781.1"/>
    <property type="gene ID" value="HanXRQr2_Chr12g0523781"/>
</dbReference>
<protein>
    <submittedName>
        <fullName evidence="1">Tetratricopeptide-like helical domain superfamily</fullName>
    </submittedName>
</protein>
<dbReference type="STRING" id="4232.A0A251T047"/>
<reference evidence="2" key="2">
    <citation type="submission" date="2017-02" db="EMBL/GenBank/DDBJ databases">
        <title>Sunflower complete genome.</title>
        <authorList>
            <person name="Langlade N."/>
            <person name="Munos S."/>
        </authorList>
    </citation>
    <scope>NUCLEOTIDE SEQUENCE [LARGE SCALE GENOMIC DNA]</scope>
    <source>
        <tissue evidence="2">Leaves</tissue>
    </source>
</reference>
<dbReference type="OMA" id="WIVPETQ"/>
<dbReference type="Proteomes" id="UP000215914">
    <property type="component" value="Chromosome 12"/>
</dbReference>
<evidence type="ECO:0000313" key="1">
    <source>
        <dbReference type="EMBL" id="KAF5776395.1"/>
    </source>
</evidence>
<dbReference type="EMBL" id="CM007901">
    <property type="protein sequence ID" value="OTG03896.1"/>
    <property type="molecule type" value="Genomic_DNA"/>
</dbReference>
<dbReference type="InterPro" id="IPR046960">
    <property type="entry name" value="PPR_At4g14850-like_plant"/>
</dbReference>
<dbReference type="EMBL" id="MNCJ02000327">
    <property type="protein sequence ID" value="KAF5776395.1"/>
    <property type="molecule type" value="Genomic_DNA"/>
</dbReference>
<dbReference type="PANTHER" id="PTHR47926">
    <property type="entry name" value="PENTATRICOPEPTIDE REPEAT-CONTAINING PROTEIN"/>
    <property type="match status" value="1"/>
</dbReference>
<sequence>MLNEGICPNYVTFVVVLSACDHVGLVTDGFDRFVSMTNFGIEPRLEYYACMVSLLGRAEKLYEPKDFFFLKYYQYLELA</sequence>
<keyword evidence="3" id="KW-1185">Reference proteome</keyword>
<dbReference type="InParanoid" id="A0A251T047"/>
<dbReference type="GO" id="GO:0009451">
    <property type="term" value="P:RNA modification"/>
    <property type="evidence" value="ECO:0007669"/>
    <property type="project" value="InterPro"/>
</dbReference>
<dbReference type="AlphaFoldDB" id="A0A251T047"/>
<organism evidence="2 3">
    <name type="scientific">Helianthus annuus</name>
    <name type="common">Common sunflower</name>
    <dbReference type="NCBI Taxonomy" id="4232"/>
    <lineage>
        <taxon>Eukaryota</taxon>
        <taxon>Viridiplantae</taxon>
        <taxon>Streptophyta</taxon>
        <taxon>Embryophyta</taxon>
        <taxon>Tracheophyta</taxon>
        <taxon>Spermatophyta</taxon>
        <taxon>Magnoliopsida</taxon>
        <taxon>eudicotyledons</taxon>
        <taxon>Gunneridae</taxon>
        <taxon>Pentapetalae</taxon>
        <taxon>asterids</taxon>
        <taxon>campanulids</taxon>
        <taxon>Asterales</taxon>
        <taxon>Asteraceae</taxon>
        <taxon>Asteroideae</taxon>
        <taxon>Heliantheae alliance</taxon>
        <taxon>Heliantheae</taxon>
        <taxon>Helianthus</taxon>
    </lineage>
</organism>
<dbReference type="PANTHER" id="PTHR47926:SF527">
    <property type="entry name" value="PENTATRICOPEPTIDE REPEAT-CONTAINING PROTEIN"/>
    <property type="match status" value="1"/>
</dbReference>
<dbReference type="GO" id="GO:0003723">
    <property type="term" value="F:RNA binding"/>
    <property type="evidence" value="ECO:0007669"/>
    <property type="project" value="InterPro"/>
</dbReference>